<evidence type="ECO:0000256" key="10">
    <source>
        <dbReference type="ARBA" id="ARBA00023288"/>
    </source>
</evidence>
<dbReference type="RefSeq" id="XP_027079395.1">
    <property type="nucleotide sequence ID" value="XM_027223594.2"/>
</dbReference>
<dbReference type="PANTHER" id="PTHR13683">
    <property type="entry name" value="ASPARTYL PROTEASES"/>
    <property type="match status" value="1"/>
</dbReference>
<sequence>MGVTTMSGVLALPLLVMVAVVGIENGGGAVAVELFSSKLMHRFSDELKAVSVSRSGGEVARFPRKWSSEYYRRLLSSDLQRQKVKLGPQFDYLFPSQGSTTLSTGDDYGWLHYTWIDIGTPNVSFLVALDTGSDLLWVPCDCMQCAPLSASYYSNLGKDLSEYNPSDSNTSKVVPCSHHLCEGGSSCKSPKDPCPYRVNYDTADTSTSGLLIEDILHLASGGTAASKKFVRAPIMLGCGSKQSGIYLSGVAPDGLMGLGLGNISVPSFLSKAGFSRNSFSLCLKEDTGRIFFGDQGIPSQHTTPFLPFDDINAYIVGVETSCVEGYCLEKTNFKALVDSGTSFTFLPDAVYQKLAGEFDRQINATKFSFEGDQWQYCYKFSSEELPKTPSLSLKFSANNSFVVMNPVFAIYGSQGAVGFCLAIQPTNGDIGTIGQNFFIGYRMVFDRENMKLGWSHSNCEDLTDEKGMPMTPSGSASPKPLPTTQQQSKPNGRAVAPAEAGRAPSKSTATSVFLVPGQFYISEMMLIFWPAAYIFLAFYC</sequence>
<feature type="compositionally biased region" description="Polar residues" evidence="13">
    <location>
        <begin position="472"/>
        <end position="490"/>
    </location>
</feature>
<dbReference type="GO" id="GO:0004190">
    <property type="term" value="F:aspartic-type endopeptidase activity"/>
    <property type="evidence" value="ECO:0007669"/>
    <property type="project" value="UniProtKB-KW"/>
</dbReference>
<dbReference type="FunFam" id="2.40.70.10:FF:000012">
    <property type="entry name" value="Aspartyl protease family protein 1"/>
    <property type="match status" value="1"/>
</dbReference>
<evidence type="ECO:0000313" key="17">
    <source>
        <dbReference type="Proteomes" id="UP001652660"/>
    </source>
</evidence>
<keyword evidence="14" id="KW-1133">Transmembrane helix</keyword>
<organism evidence="17 18">
    <name type="scientific">Coffea arabica</name>
    <name type="common">Arabian coffee</name>
    <dbReference type="NCBI Taxonomy" id="13443"/>
    <lineage>
        <taxon>Eukaryota</taxon>
        <taxon>Viridiplantae</taxon>
        <taxon>Streptophyta</taxon>
        <taxon>Embryophyta</taxon>
        <taxon>Tracheophyta</taxon>
        <taxon>Spermatophyta</taxon>
        <taxon>Magnoliopsida</taxon>
        <taxon>eudicotyledons</taxon>
        <taxon>Gunneridae</taxon>
        <taxon>Pentapetalae</taxon>
        <taxon>asterids</taxon>
        <taxon>lamiids</taxon>
        <taxon>Gentianales</taxon>
        <taxon>Rubiaceae</taxon>
        <taxon>Ixoroideae</taxon>
        <taxon>Gardenieae complex</taxon>
        <taxon>Bertiereae - Coffeeae clade</taxon>
        <taxon>Coffeeae</taxon>
        <taxon>Coffea</taxon>
    </lineage>
</organism>
<dbReference type="InterPro" id="IPR032861">
    <property type="entry name" value="TAXi_N"/>
</dbReference>
<evidence type="ECO:0000256" key="14">
    <source>
        <dbReference type="SAM" id="Phobius"/>
    </source>
</evidence>
<dbReference type="OrthoDB" id="2747330at2759"/>
<feature type="domain" description="Peptidase A1" evidence="16">
    <location>
        <begin position="112"/>
        <end position="455"/>
    </location>
</feature>
<keyword evidence="8 14" id="KW-0472">Membrane</keyword>
<evidence type="ECO:0000256" key="7">
    <source>
        <dbReference type="ARBA" id="ARBA00022801"/>
    </source>
</evidence>
<evidence type="ECO:0000256" key="12">
    <source>
        <dbReference type="RuleBase" id="RU000454"/>
    </source>
</evidence>
<keyword evidence="14" id="KW-0812">Transmembrane</keyword>
<keyword evidence="6 12" id="KW-0064">Aspartyl protease</keyword>
<name>A0A6P6TMW3_COFAR</name>
<dbReference type="PROSITE" id="PS51767">
    <property type="entry name" value="PEPTIDASE_A1"/>
    <property type="match status" value="1"/>
</dbReference>
<dbReference type="Proteomes" id="UP001652660">
    <property type="component" value="Chromosome 7e"/>
</dbReference>
<keyword evidence="9" id="KW-0325">Glycoprotein</keyword>
<evidence type="ECO:0000256" key="11">
    <source>
        <dbReference type="PIRSR" id="PIRSR601461-1"/>
    </source>
</evidence>
<protein>
    <submittedName>
        <fullName evidence="18">Aspartic proteinase-like protein 1</fullName>
    </submittedName>
</protein>
<dbReference type="InterPro" id="IPR032799">
    <property type="entry name" value="TAXi_C"/>
</dbReference>
<dbReference type="FunFam" id="2.40.70.10:FF:000014">
    <property type="entry name" value="Aspartyl protease family protein 1"/>
    <property type="match status" value="1"/>
</dbReference>
<dbReference type="PANTHER" id="PTHR13683:SF743">
    <property type="entry name" value="ASPARTIC PROTEINASE-LIKE PROTEIN 1"/>
    <property type="match status" value="1"/>
</dbReference>
<comment type="similarity">
    <text evidence="2 12">Belongs to the peptidase A1 family.</text>
</comment>
<feature type="active site" evidence="11">
    <location>
        <position position="130"/>
    </location>
</feature>
<feature type="signal peptide" evidence="15">
    <location>
        <begin position="1"/>
        <end position="22"/>
    </location>
</feature>
<dbReference type="GeneID" id="113702402"/>
<keyword evidence="5 15" id="KW-0732">Signal</keyword>
<evidence type="ECO:0000256" key="4">
    <source>
        <dbReference type="ARBA" id="ARBA00022670"/>
    </source>
</evidence>
<dbReference type="InterPro" id="IPR021109">
    <property type="entry name" value="Peptidase_aspartic_dom_sf"/>
</dbReference>
<dbReference type="InterPro" id="IPR001969">
    <property type="entry name" value="Aspartic_peptidase_AS"/>
</dbReference>
<feature type="region of interest" description="Disordered" evidence="13">
    <location>
        <begin position="463"/>
        <end position="503"/>
    </location>
</feature>
<dbReference type="GO" id="GO:0005886">
    <property type="term" value="C:plasma membrane"/>
    <property type="evidence" value="ECO:0007669"/>
    <property type="project" value="UniProtKB-SubCell"/>
</dbReference>
<reference evidence="17" key="1">
    <citation type="journal article" date="2025" name="Foods">
        <title>Unveiling the Microbial Signatures of Arabica Coffee Cherries: Insights into Ripeness Specific Diversity, Functional Traits, and Implications for Quality and Safety.</title>
        <authorList>
            <consortium name="RefSeq"/>
            <person name="Tenea G.N."/>
            <person name="Cifuentes V."/>
            <person name="Reyes P."/>
            <person name="Cevallos-Vallejos M."/>
        </authorList>
    </citation>
    <scope>NUCLEOTIDE SEQUENCE [LARGE SCALE GENOMIC DNA]</scope>
</reference>
<evidence type="ECO:0000256" key="5">
    <source>
        <dbReference type="ARBA" id="ARBA00022729"/>
    </source>
</evidence>
<evidence type="ECO:0000256" key="9">
    <source>
        <dbReference type="ARBA" id="ARBA00023180"/>
    </source>
</evidence>
<dbReference type="Pfam" id="PF14543">
    <property type="entry name" value="TAXi_N"/>
    <property type="match status" value="1"/>
</dbReference>
<keyword evidence="7 12" id="KW-0378">Hydrolase</keyword>
<dbReference type="PRINTS" id="PR00792">
    <property type="entry name" value="PEPSIN"/>
</dbReference>
<dbReference type="SUPFAM" id="SSF50630">
    <property type="entry name" value="Acid proteases"/>
    <property type="match status" value="1"/>
</dbReference>
<reference evidence="18" key="2">
    <citation type="submission" date="2025-08" db="UniProtKB">
        <authorList>
            <consortium name="RefSeq"/>
        </authorList>
    </citation>
    <scope>IDENTIFICATION</scope>
    <source>
        <tissue evidence="18">Leaves</tissue>
    </source>
</reference>
<evidence type="ECO:0000256" key="15">
    <source>
        <dbReference type="SAM" id="SignalP"/>
    </source>
</evidence>
<proteinExistence type="inferred from homology"/>
<feature type="active site" evidence="11">
    <location>
        <position position="338"/>
    </location>
</feature>
<feature type="transmembrane region" description="Helical" evidence="14">
    <location>
        <begin position="519"/>
        <end position="539"/>
    </location>
</feature>
<evidence type="ECO:0000313" key="18">
    <source>
        <dbReference type="RefSeq" id="XP_027079395.1"/>
    </source>
</evidence>
<evidence type="ECO:0000256" key="3">
    <source>
        <dbReference type="ARBA" id="ARBA00022475"/>
    </source>
</evidence>
<dbReference type="GO" id="GO:0006508">
    <property type="term" value="P:proteolysis"/>
    <property type="evidence" value="ECO:0007669"/>
    <property type="project" value="UniProtKB-KW"/>
</dbReference>
<dbReference type="Gene3D" id="2.40.70.10">
    <property type="entry name" value="Acid Proteases"/>
    <property type="match status" value="2"/>
</dbReference>
<keyword evidence="17" id="KW-1185">Reference proteome</keyword>
<evidence type="ECO:0000256" key="13">
    <source>
        <dbReference type="SAM" id="MobiDB-lite"/>
    </source>
</evidence>
<accession>A0A6P6TMW3</accession>
<dbReference type="InterPro" id="IPR033121">
    <property type="entry name" value="PEPTIDASE_A1"/>
</dbReference>
<dbReference type="Pfam" id="PF14541">
    <property type="entry name" value="TAXi_C"/>
    <property type="match status" value="1"/>
</dbReference>
<dbReference type="CDD" id="cd05471">
    <property type="entry name" value="pepsin_like"/>
    <property type="match status" value="1"/>
</dbReference>
<dbReference type="PROSITE" id="PS00141">
    <property type="entry name" value="ASP_PROTEASE"/>
    <property type="match status" value="2"/>
</dbReference>
<comment type="subcellular location">
    <subcellularLocation>
        <location evidence="1">Cell membrane</location>
        <topology evidence="1">Lipid-anchor</topology>
    </subcellularLocation>
</comment>
<keyword evidence="3" id="KW-1003">Cell membrane</keyword>
<evidence type="ECO:0000256" key="2">
    <source>
        <dbReference type="ARBA" id="ARBA00007447"/>
    </source>
</evidence>
<evidence type="ECO:0000256" key="8">
    <source>
        <dbReference type="ARBA" id="ARBA00023136"/>
    </source>
</evidence>
<evidence type="ECO:0000256" key="6">
    <source>
        <dbReference type="ARBA" id="ARBA00022750"/>
    </source>
</evidence>
<dbReference type="InterPro" id="IPR034164">
    <property type="entry name" value="Pepsin-like_dom"/>
</dbReference>
<gene>
    <name evidence="18" type="primary">LOC113702402</name>
</gene>
<dbReference type="InterPro" id="IPR001461">
    <property type="entry name" value="Aspartic_peptidase_A1"/>
</dbReference>
<feature type="chain" id="PRO_5028088032" evidence="15">
    <location>
        <begin position="23"/>
        <end position="540"/>
    </location>
</feature>
<evidence type="ECO:0000256" key="1">
    <source>
        <dbReference type="ARBA" id="ARBA00004193"/>
    </source>
</evidence>
<keyword evidence="4 12" id="KW-0645">Protease</keyword>
<dbReference type="AlphaFoldDB" id="A0A6P6TMW3"/>
<evidence type="ECO:0000259" key="16">
    <source>
        <dbReference type="PROSITE" id="PS51767"/>
    </source>
</evidence>
<keyword evidence="10" id="KW-0449">Lipoprotein</keyword>